<name>A0A1H7QDZ9_9BACT</name>
<evidence type="ECO:0000313" key="2">
    <source>
        <dbReference type="Proteomes" id="UP000198984"/>
    </source>
</evidence>
<evidence type="ECO:0000313" key="1">
    <source>
        <dbReference type="EMBL" id="SEL45527.1"/>
    </source>
</evidence>
<organism evidence="1 2">
    <name type="scientific">Chitinophaga rupis</name>
    <dbReference type="NCBI Taxonomy" id="573321"/>
    <lineage>
        <taxon>Bacteria</taxon>
        <taxon>Pseudomonadati</taxon>
        <taxon>Bacteroidota</taxon>
        <taxon>Chitinophagia</taxon>
        <taxon>Chitinophagales</taxon>
        <taxon>Chitinophagaceae</taxon>
        <taxon>Chitinophaga</taxon>
    </lineage>
</organism>
<protein>
    <submittedName>
        <fullName evidence="1">Uncharacterized protein</fullName>
    </submittedName>
</protein>
<dbReference type="STRING" id="573321.SAMN04488505_102307"/>
<dbReference type="AlphaFoldDB" id="A0A1H7QDZ9"/>
<proteinExistence type="predicted"/>
<accession>A0A1H7QDZ9</accession>
<reference evidence="1 2" key="1">
    <citation type="submission" date="2016-10" db="EMBL/GenBank/DDBJ databases">
        <authorList>
            <person name="de Groot N.N."/>
        </authorList>
    </citation>
    <scope>NUCLEOTIDE SEQUENCE [LARGE SCALE GENOMIC DNA]</scope>
    <source>
        <strain evidence="1 2">DSM 21039</strain>
    </source>
</reference>
<keyword evidence="2" id="KW-1185">Reference proteome</keyword>
<dbReference type="SUPFAM" id="SSF55486">
    <property type="entry name" value="Metalloproteases ('zincins'), catalytic domain"/>
    <property type="match status" value="1"/>
</dbReference>
<dbReference type="RefSeq" id="WP_089909318.1">
    <property type="nucleotide sequence ID" value="NZ_FOBB01000002.1"/>
</dbReference>
<dbReference type="EMBL" id="FOBB01000002">
    <property type="protein sequence ID" value="SEL45527.1"/>
    <property type="molecule type" value="Genomic_DNA"/>
</dbReference>
<gene>
    <name evidence="1" type="ORF">SAMN04488505_102307</name>
</gene>
<sequence length="538" mass="59063">MATHSTITPQPQQAPAAEAPAMLTQPLAAGSAFEPLQRLPIQCRLNVGAVDDPLEKEADNIADTVMRMPEPSFIQRKCAHCEEEEKVQRKPLTPFIQKQEAPSPAAPATPHDEFMRMIEGVISADNQARLERTRIIRERVLEPLTGARADGITFLNRLRSLTPDEADLLIHDTVFFGTIRRYFRGRTLWTVYTILQFHNHTPEPHLHLTMAVSNHDARLLADMLSIVVLQSAPDYDRDIYFTMLREVVTVEFSGDPLQNELLRLIDHRDDANISQRHSTTYEEAHYEQPVGGGNYAMQKFTGNISANSYISGTELRVIVRMRFVDGNNTAACPTAGAAGCSGFYFLGANAGVYTRWMNAITSVWNGHFHISNGTQAYNVVFVPLFLSEADPDAVSIRVMTNNTLSCDPSLGPGRSEQTCWFLNVPNGTVAHEFGHIIGASDEYQLPGSNAEIAAAFPTMSAQDRSLSSMEGMTGTPQAAPALNSAAAVTANRTDTIMGNSYNSTNVNTRHLTRLLGLLNAGLPAGATPFALRTGNRPR</sequence>
<dbReference type="OrthoDB" id="292792at2"/>
<dbReference type="Proteomes" id="UP000198984">
    <property type="component" value="Unassembled WGS sequence"/>
</dbReference>